<dbReference type="AlphaFoldDB" id="C7N486"/>
<dbReference type="KEGG" id="shi:Shel_28330"/>
<evidence type="ECO:0000313" key="2">
    <source>
        <dbReference type="Proteomes" id="UP000002026"/>
    </source>
</evidence>
<dbReference type="HOGENOM" id="CLU_2496232_0_0_11"/>
<sequence length="86" mass="9744">MSLEEFKETLAEGWEIDFTIGETSYHYQRSCQDGVFQLYLTTESETLYETETSDMAESVDELLALAIYDGKTIDQLEGVIKVISSS</sequence>
<proteinExistence type="predicted"/>
<gene>
    <name evidence="1" type="ordered locus">Shel_28330</name>
</gene>
<accession>C7N486</accession>
<organism evidence="1 2">
    <name type="scientific">Slackia heliotrinireducens (strain ATCC 29202 / DSM 20476 / NCTC 11029 / RHS 1)</name>
    <name type="common">Peptococcus heliotrinreducens</name>
    <dbReference type="NCBI Taxonomy" id="471855"/>
    <lineage>
        <taxon>Bacteria</taxon>
        <taxon>Bacillati</taxon>
        <taxon>Actinomycetota</taxon>
        <taxon>Coriobacteriia</taxon>
        <taxon>Eggerthellales</taxon>
        <taxon>Eggerthellaceae</taxon>
        <taxon>Slackia</taxon>
    </lineage>
</organism>
<name>C7N486_SLAHD</name>
<keyword evidence="2" id="KW-1185">Reference proteome</keyword>
<evidence type="ECO:0000313" key="1">
    <source>
        <dbReference type="EMBL" id="ACV23822.1"/>
    </source>
</evidence>
<dbReference type="Proteomes" id="UP000002026">
    <property type="component" value="Chromosome"/>
</dbReference>
<dbReference type="RefSeq" id="WP_012799917.1">
    <property type="nucleotide sequence ID" value="NC_013165.1"/>
</dbReference>
<dbReference type="EMBL" id="CP001684">
    <property type="protein sequence ID" value="ACV23822.1"/>
    <property type="molecule type" value="Genomic_DNA"/>
</dbReference>
<protein>
    <submittedName>
        <fullName evidence="1">Uncharacterized protein</fullName>
    </submittedName>
</protein>
<reference evidence="1 2" key="1">
    <citation type="journal article" date="2009" name="Stand. Genomic Sci.">
        <title>Complete genome sequence of Slackia heliotrinireducens type strain (RHS 1).</title>
        <authorList>
            <person name="Pukall R."/>
            <person name="Lapidus A."/>
            <person name="Nolan M."/>
            <person name="Copeland A."/>
            <person name="Glavina Del Rio T."/>
            <person name="Lucas S."/>
            <person name="Chen F."/>
            <person name="Tice H."/>
            <person name="Cheng J.F."/>
            <person name="Chertkov O."/>
            <person name="Bruce D."/>
            <person name="Goodwin L."/>
            <person name="Kuske C."/>
            <person name="Brettin T."/>
            <person name="Detter J.C."/>
            <person name="Han C."/>
            <person name="Pitluck S."/>
            <person name="Pati A."/>
            <person name="Mavrommatis K."/>
            <person name="Ivanova N."/>
            <person name="Ovchinnikova G."/>
            <person name="Chen A."/>
            <person name="Palaniappan K."/>
            <person name="Schneider S."/>
            <person name="Rohde M."/>
            <person name="Chain P."/>
            <person name="D'haeseleer P."/>
            <person name="Goker M."/>
            <person name="Bristow J."/>
            <person name="Eisen J.A."/>
            <person name="Markowitz V."/>
            <person name="Kyrpides N.C."/>
            <person name="Klenk H.P."/>
            <person name="Hugenholtz P."/>
        </authorList>
    </citation>
    <scope>NUCLEOTIDE SEQUENCE [LARGE SCALE GENOMIC DNA]</scope>
    <source>
        <strain evidence="2">ATCC 29202 / DSM 20476 / NCTC 11029 / RHS 1</strain>
    </source>
</reference>